<evidence type="ECO:0000313" key="4">
    <source>
        <dbReference type="EMBL" id="SUM87714.1"/>
    </source>
</evidence>
<dbReference type="EMBL" id="UHEF01000001">
    <property type="protein sequence ID" value="SUM87714.1"/>
    <property type="molecule type" value="Genomic_DNA"/>
</dbReference>
<keyword evidence="1" id="KW-0812">Transmembrane</keyword>
<evidence type="ECO:0000313" key="5">
    <source>
        <dbReference type="Proteomes" id="UP000264146"/>
    </source>
</evidence>
<accession>A0A7Z7QNG0</accession>
<reference evidence="4" key="2">
    <citation type="submission" date="2018-06" db="EMBL/GenBank/DDBJ databases">
        <authorList>
            <consortium name="Pathogen Informatics"/>
            <person name="Doyle S."/>
        </authorList>
    </citation>
    <scope>NUCLEOTIDE SEQUENCE [LARGE SCALE GENOMIC DNA]</scope>
    <source>
        <strain evidence="4">NCTC12218</strain>
    </source>
</reference>
<dbReference type="PANTHER" id="PTHR36974">
    <property type="entry name" value="MEMBRANE PROTEIN-RELATED"/>
    <property type="match status" value="1"/>
</dbReference>
<dbReference type="PANTHER" id="PTHR36974:SF1">
    <property type="entry name" value="DOXX FAMILY MEMBRANE PROTEIN"/>
    <property type="match status" value="1"/>
</dbReference>
<dbReference type="RefSeq" id="WP_016426422.1">
    <property type="nucleotide sequence ID" value="NZ_CABKRV010000002.1"/>
</dbReference>
<dbReference type="EMBL" id="LR962863">
    <property type="protein sequence ID" value="CAD7359147.1"/>
    <property type="molecule type" value="Genomic_DNA"/>
</dbReference>
<dbReference type="Proteomes" id="UP000572988">
    <property type="component" value="Unassembled WGS sequence"/>
</dbReference>
<gene>
    <name evidence="3" type="ORF">C1O36_11725</name>
    <name evidence="4" type="ORF">NCTC12218_00746</name>
</gene>
<keyword evidence="1" id="KW-1133">Transmembrane helix</keyword>
<reference evidence="2 5" key="3">
    <citation type="submission" date="2020-11" db="EMBL/GenBank/DDBJ databases">
        <authorList>
            <consortium name="Pathogen Informatics"/>
        </authorList>
    </citation>
    <scope>NUCLEOTIDE SEQUENCE [LARGE SCALE GENOMIC DNA]</scope>
    <source>
        <strain evidence="2 5">NCTC12218</strain>
    </source>
</reference>
<evidence type="ECO:0000313" key="2">
    <source>
        <dbReference type="EMBL" id="CAD7359147.1"/>
    </source>
</evidence>
<name>A0A7Z7QNG0_STASC</name>
<sequence length="117" mass="13689">MKKVGRILIGIGFLIIGVLHFTRERRFRNIVPHYLPFKKAAVLVTGVCEIWIGIKLLLARPSDALKRWINYFLLSVFPANIYMARRRLPLGDKELSDTARYGRLPLQFLFMYLIKKL</sequence>
<organism evidence="4">
    <name type="scientific">Staphylococcus schleiferi</name>
    <dbReference type="NCBI Taxonomy" id="1295"/>
    <lineage>
        <taxon>Bacteria</taxon>
        <taxon>Bacillati</taxon>
        <taxon>Bacillota</taxon>
        <taxon>Bacilli</taxon>
        <taxon>Bacillales</taxon>
        <taxon>Staphylococcaceae</taxon>
        <taxon>Staphylococcus</taxon>
    </lineage>
</organism>
<proteinExistence type="predicted"/>
<evidence type="ECO:0000313" key="3">
    <source>
        <dbReference type="EMBL" id="NHA35126.1"/>
    </source>
</evidence>
<protein>
    <submittedName>
        <fullName evidence="4">Membrane protein</fullName>
    </submittedName>
</protein>
<dbReference type="Proteomes" id="UP000264146">
    <property type="component" value="Chromosome"/>
</dbReference>
<evidence type="ECO:0000313" key="6">
    <source>
        <dbReference type="Proteomes" id="UP000572988"/>
    </source>
</evidence>
<evidence type="ECO:0000256" key="1">
    <source>
        <dbReference type="SAM" id="Phobius"/>
    </source>
</evidence>
<dbReference type="EMBL" id="POVK01000061">
    <property type="protein sequence ID" value="NHA35126.1"/>
    <property type="molecule type" value="Genomic_DNA"/>
</dbReference>
<dbReference type="GeneID" id="93789470"/>
<reference evidence="3 6" key="1">
    <citation type="submission" date="2018-01" db="EMBL/GenBank/DDBJ databases">
        <title>Complete genome sequence of Staphylococcus Scheliferi isolated from human.</title>
        <authorList>
            <person name="Abouelkhair M.A."/>
            <person name="Bemis D.A."/>
            <person name="Kania S.A."/>
        </authorList>
    </citation>
    <scope>NUCLEOTIDE SEQUENCE [LARGE SCALE GENOMIC DNA]</scope>
    <source>
        <strain evidence="3 6">ATCC 43808</strain>
    </source>
</reference>
<dbReference type="AlphaFoldDB" id="A0A7Z7QNG0"/>
<keyword evidence="1" id="KW-0472">Membrane</keyword>
<keyword evidence="6" id="KW-1185">Reference proteome</keyword>
<feature type="transmembrane region" description="Helical" evidence="1">
    <location>
        <begin position="6"/>
        <end position="22"/>
    </location>
</feature>